<dbReference type="OrthoDB" id="9790710at2"/>
<feature type="domain" description="Glycosyltransferase subfamily 4-like N-terminal" evidence="4">
    <location>
        <begin position="32"/>
        <end position="190"/>
    </location>
</feature>
<evidence type="ECO:0000256" key="2">
    <source>
        <dbReference type="ARBA" id="ARBA00022679"/>
    </source>
</evidence>
<gene>
    <name evidence="5" type="ORF">D3876_04945</name>
</gene>
<dbReference type="PANTHER" id="PTHR12526">
    <property type="entry name" value="GLYCOSYLTRANSFERASE"/>
    <property type="match status" value="1"/>
</dbReference>
<keyword evidence="2 5" id="KW-0808">Transferase</keyword>
<comment type="caution">
    <text evidence="5">The sequence shown here is derived from an EMBL/GenBank/DDBJ whole genome shotgun (WGS) entry which is preliminary data.</text>
</comment>
<proteinExistence type="predicted"/>
<organism evidence="5 6">
    <name type="scientific">Sphingomonas cavernae</name>
    <dbReference type="NCBI Taxonomy" id="2320861"/>
    <lineage>
        <taxon>Bacteria</taxon>
        <taxon>Pseudomonadati</taxon>
        <taxon>Pseudomonadota</taxon>
        <taxon>Alphaproteobacteria</taxon>
        <taxon>Sphingomonadales</taxon>
        <taxon>Sphingomonadaceae</taxon>
        <taxon>Sphingomonas</taxon>
    </lineage>
</organism>
<reference evidence="5 6" key="1">
    <citation type="submission" date="2018-09" db="EMBL/GenBank/DDBJ databases">
        <authorList>
            <person name="Zhu H."/>
        </authorList>
    </citation>
    <scope>NUCLEOTIDE SEQUENCE [LARGE SCALE GENOMIC DNA]</scope>
    <source>
        <strain evidence="5 6">K2R01-6</strain>
    </source>
</reference>
<dbReference type="SUPFAM" id="SSF53756">
    <property type="entry name" value="UDP-Glycosyltransferase/glycogen phosphorylase"/>
    <property type="match status" value="1"/>
</dbReference>
<protein>
    <submittedName>
        <fullName evidence="5">Glycosyltransferase family 4 protein</fullName>
    </submittedName>
</protein>
<dbReference type="RefSeq" id="WP_119761056.1">
    <property type="nucleotide sequence ID" value="NZ_QYUM01000002.1"/>
</dbReference>
<dbReference type="Pfam" id="PF13439">
    <property type="entry name" value="Glyco_transf_4"/>
    <property type="match status" value="1"/>
</dbReference>
<evidence type="ECO:0000259" key="3">
    <source>
        <dbReference type="Pfam" id="PF00534"/>
    </source>
</evidence>
<dbReference type="InterPro" id="IPR028098">
    <property type="entry name" value="Glyco_trans_4-like_N"/>
</dbReference>
<evidence type="ECO:0000313" key="5">
    <source>
        <dbReference type="EMBL" id="RJF94255.1"/>
    </source>
</evidence>
<feature type="domain" description="Glycosyl transferase family 1" evidence="3">
    <location>
        <begin position="206"/>
        <end position="357"/>
    </location>
</feature>
<dbReference type="GO" id="GO:0016757">
    <property type="term" value="F:glycosyltransferase activity"/>
    <property type="evidence" value="ECO:0007669"/>
    <property type="project" value="UniProtKB-KW"/>
</dbReference>
<evidence type="ECO:0000313" key="6">
    <source>
        <dbReference type="Proteomes" id="UP000286100"/>
    </source>
</evidence>
<dbReference type="AlphaFoldDB" id="A0A418WSR8"/>
<dbReference type="EMBL" id="QYUM01000002">
    <property type="protein sequence ID" value="RJF94255.1"/>
    <property type="molecule type" value="Genomic_DNA"/>
</dbReference>
<accession>A0A418WSR8</accession>
<dbReference type="Proteomes" id="UP000286100">
    <property type="component" value="Unassembled WGS sequence"/>
</dbReference>
<dbReference type="PANTHER" id="PTHR12526:SF510">
    <property type="entry name" value="D-INOSITOL 3-PHOSPHATE GLYCOSYLTRANSFERASE"/>
    <property type="match status" value="1"/>
</dbReference>
<dbReference type="Pfam" id="PF00534">
    <property type="entry name" value="Glycos_transf_1"/>
    <property type="match status" value="1"/>
</dbReference>
<keyword evidence="1" id="KW-0328">Glycosyltransferase</keyword>
<keyword evidence="6" id="KW-1185">Reference proteome</keyword>
<name>A0A418WSR8_9SPHN</name>
<evidence type="ECO:0000256" key="1">
    <source>
        <dbReference type="ARBA" id="ARBA00022676"/>
    </source>
</evidence>
<dbReference type="CDD" id="cd03820">
    <property type="entry name" value="GT4_AmsD-like"/>
    <property type="match status" value="1"/>
</dbReference>
<evidence type="ECO:0000259" key="4">
    <source>
        <dbReference type="Pfam" id="PF13439"/>
    </source>
</evidence>
<dbReference type="InterPro" id="IPR001296">
    <property type="entry name" value="Glyco_trans_1"/>
</dbReference>
<dbReference type="Gene3D" id="3.40.50.2000">
    <property type="entry name" value="Glycogen Phosphorylase B"/>
    <property type="match status" value="2"/>
</dbReference>
<sequence>MERVDAGIAGPSEGSGHTPLHIVFVLSALGAGGAERVVSLIASRWAARGDTVTVIAFDGPDDPIYHDFDSHVRFVRLGVSTDKGGKAGAMLRSASRAWRLRRALKRLAPDRTISFLTKVNVLTLLATLGSKRRVIISERNNLARQAMNPLWRRLAKALYGRADAIVMQTEPSIACLPRGARARAVVIPNPLCRIAAREVPPGMQHLVAVGRLEAQKGFDLLINAFARISDLNPRWALVIYGEGPERSALEAQIRKERLDGRVLLAGLSTAPGAWIEQGSIFVLSSRFEGFPNVLGEAMAAGLPVVAFDCAFGPGEMINNGVDGILIPDGRVGALADTLTHMMRDPELRARLGAAAAQSAMRFAPDRVIARWDAVVARSPTAHELRSEAVQPAGAGARA</sequence>